<dbReference type="InterPro" id="IPR036291">
    <property type="entry name" value="NAD(P)-bd_dom_sf"/>
</dbReference>
<organism evidence="1 2">
    <name type="scientific">Asaia bogorensis</name>
    <dbReference type="NCBI Taxonomy" id="91915"/>
    <lineage>
        <taxon>Bacteria</taxon>
        <taxon>Pseudomonadati</taxon>
        <taxon>Pseudomonadota</taxon>
        <taxon>Alphaproteobacteria</taxon>
        <taxon>Acetobacterales</taxon>
        <taxon>Acetobacteraceae</taxon>
        <taxon>Asaia</taxon>
    </lineage>
</organism>
<dbReference type="RefSeq" id="WP_023979713.1">
    <property type="nucleotide sequence ID" value="NZ_CBLX010000004.1"/>
</dbReference>
<dbReference type="GO" id="GO:0016616">
    <property type="term" value="F:oxidoreductase activity, acting on the CH-OH group of donors, NAD or NADP as acceptor"/>
    <property type="evidence" value="ECO:0007669"/>
    <property type="project" value="TreeGrafter"/>
</dbReference>
<proteinExistence type="predicted"/>
<name>A0A060QD62_9PROT</name>
<dbReference type="Proteomes" id="UP000027583">
    <property type="component" value="Unassembled WGS sequence"/>
</dbReference>
<dbReference type="Gene3D" id="3.40.50.720">
    <property type="entry name" value="NAD(P)-binding Rossmann-like Domain"/>
    <property type="match status" value="1"/>
</dbReference>
<dbReference type="InterPro" id="IPR002347">
    <property type="entry name" value="SDR_fam"/>
</dbReference>
<comment type="caution">
    <text evidence="1">The sequence shown here is derived from an EMBL/GenBank/DDBJ whole genome shotgun (WGS) entry which is preliminary data.</text>
</comment>
<dbReference type="PANTHER" id="PTHR45458:SF1">
    <property type="entry name" value="SHORT CHAIN DEHYDROGENASE"/>
    <property type="match status" value="1"/>
</dbReference>
<dbReference type="SUPFAM" id="SSF51735">
    <property type="entry name" value="NAD(P)-binding Rossmann-fold domains"/>
    <property type="match status" value="1"/>
</dbReference>
<evidence type="ECO:0000313" key="1">
    <source>
        <dbReference type="EMBL" id="CDG38628.1"/>
    </source>
</evidence>
<dbReference type="PRINTS" id="PR00081">
    <property type="entry name" value="GDHRDH"/>
</dbReference>
<dbReference type="Pfam" id="PF00106">
    <property type="entry name" value="adh_short"/>
    <property type="match status" value="1"/>
</dbReference>
<gene>
    <name evidence="1" type="ORF">ASAP_0583</name>
</gene>
<dbReference type="EMBL" id="CBLX010000004">
    <property type="protein sequence ID" value="CDG38628.1"/>
    <property type="molecule type" value="Genomic_DNA"/>
</dbReference>
<dbReference type="AlphaFoldDB" id="A0A060QD62"/>
<sequence length="256" mass="27693">MSDFNSPARPPHLLLIGASRGLGLALAEEFLMRGWEVTATIRGNPGADLRQLVARFAPWLHIEKLDMTEAHMIEALRSRLSSSLTSAVSEGPAHLATPLKIPRFDMLFVNAGTTNAQPDQPIGQVSSSDFMQVMMTNALAPMRVIETLESLVTPQGLIGVMSSGQGSVSNNNAGRRELYRGSKAALNQFMRCYDARIGRSRPLALIAPGWVRTSLGGPDARFSIGESIPGVADVLIAHQTGSGLIYRDFKGRDVPW</sequence>
<reference evidence="1 2" key="1">
    <citation type="journal article" date="2014" name="Genome Biol. Evol.">
        <title>Acetic acid bacteria genomes reveal functional traits for adaptation to life in insect guts.</title>
        <authorList>
            <person name="Chouaia B."/>
            <person name="Gaiarsa S."/>
            <person name="Crotti E."/>
            <person name="Comandatore F."/>
            <person name="Degli Esposti M."/>
            <person name="Ricci I."/>
            <person name="Alma A."/>
            <person name="Favia G."/>
            <person name="Bandi C."/>
            <person name="Daffonchio D."/>
        </authorList>
    </citation>
    <scope>NUCLEOTIDE SEQUENCE [LARGE SCALE GENOMIC DNA]</scope>
    <source>
        <strain evidence="1 2">SF2.1</strain>
    </source>
</reference>
<evidence type="ECO:0000313" key="2">
    <source>
        <dbReference type="Proteomes" id="UP000027583"/>
    </source>
</evidence>
<dbReference type="eggNOG" id="COG1028">
    <property type="taxonomic scope" value="Bacteria"/>
</dbReference>
<accession>A0A060QD62</accession>
<dbReference type="InterPro" id="IPR052184">
    <property type="entry name" value="SDR_enzymes"/>
</dbReference>
<dbReference type="PANTHER" id="PTHR45458">
    <property type="entry name" value="SHORT-CHAIN DEHYDROGENASE/REDUCTASE SDR"/>
    <property type="match status" value="1"/>
</dbReference>
<reference evidence="1 2" key="2">
    <citation type="journal article" date="2014" name="PLoS ONE">
        <title>Evolution of mitochondria reconstructed from the energy metabolism of living bacteria.</title>
        <authorList>
            <person name="Degli Esposti M."/>
            <person name="Chouaia B."/>
            <person name="Comandatore F."/>
            <person name="Crotti E."/>
            <person name="Sassera D."/>
            <person name="Lievens P.M."/>
            <person name="Daffonchio D."/>
            <person name="Bandi C."/>
        </authorList>
    </citation>
    <scope>NUCLEOTIDE SEQUENCE [LARGE SCALE GENOMIC DNA]</scope>
    <source>
        <strain evidence="1 2">SF2.1</strain>
    </source>
</reference>
<protein>
    <submittedName>
        <fullName evidence="1">Short-chain dehydrogenase/reductase SDR</fullName>
    </submittedName>
</protein>